<name>A0A0D0BFU8_9AGAR</name>
<protein>
    <submittedName>
        <fullName evidence="2">Uncharacterized protein</fullName>
    </submittedName>
</protein>
<reference evidence="2 3" key="1">
    <citation type="submission" date="2014-04" db="EMBL/GenBank/DDBJ databases">
        <title>Evolutionary Origins and Diversification of the Mycorrhizal Mutualists.</title>
        <authorList>
            <consortium name="DOE Joint Genome Institute"/>
            <consortium name="Mycorrhizal Genomics Consortium"/>
            <person name="Kohler A."/>
            <person name="Kuo A."/>
            <person name="Nagy L.G."/>
            <person name="Floudas D."/>
            <person name="Copeland A."/>
            <person name="Barry K.W."/>
            <person name="Cichocki N."/>
            <person name="Veneault-Fourrey C."/>
            <person name="LaButti K."/>
            <person name="Lindquist E.A."/>
            <person name="Lipzen A."/>
            <person name="Lundell T."/>
            <person name="Morin E."/>
            <person name="Murat C."/>
            <person name="Riley R."/>
            <person name="Ohm R."/>
            <person name="Sun H."/>
            <person name="Tunlid A."/>
            <person name="Henrissat B."/>
            <person name="Grigoriev I.V."/>
            <person name="Hibbett D.S."/>
            <person name="Martin F."/>
        </authorList>
    </citation>
    <scope>NUCLEOTIDE SEQUENCE [LARGE SCALE GENOMIC DNA]</scope>
    <source>
        <strain evidence="2 3">FD-317 M1</strain>
    </source>
</reference>
<proteinExistence type="predicted"/>
<keyword evidence="3" id="KW-1185">Reference proteome</keyword>
<sequence length="269" mass="29066">MAYAPPSGERNKFENKGFNFVRSQNDWDLSISEDQLCPSALKTHHLMPPLEKKEFTPLWNIKGVGKVGNPFARESSYQIPQPLRTTEAPPQQPVVQQTVHVPPPVVVETAPQAAGLTPPIFTAAPRQYIHPTGKNFNSIPQFHIEHWDEVPAEQYWRSGTQEYRPYIAKPIYNYSNCASTYRGYSVAGAPGGPPGGPPYGGVMQTGGTSDGNLERKRGSRNGSFRGGSGGSGSGGPGGPGSPGGPPNDPDNWGSNHDAYWLPTNGWMAV</sequence>
<evidence type="ECO:0000256" key="1">
    <source>
        <dbReference type="SAM" id="MobiDB-lite"/>
    </source>
</evidence>
<evidence type="ECO:0000313" key="3">
    <source>
        <dbReference type="Proteomes" id="UP000053593"/>
    </source>
</evidence>
<dbReference type="HOGENOM" id="CLU_1102889_0_0_1"/>
<gene>
    <name evidence="2" type="ORF">GYMLUDRAFT_250316</name>
</gene>
<dbReference type="Proteomes" id="UP000053593">
    <property type="component" value="Unassembled WGS sequence"/>
</dbReference>
<feature type="region of interest" description="Disordered" evidence="1">
    <location>
        <begin position="195"/>
        <end position="269"/>
    </location>
</feature>
<evidence type="ECO:0000313" key="2">
    <source>
        <dbReference type="EMBL" id="KIK53496.1"/>
    </source>
</evidence>
<accession>A0A0D0BFU8</accession>
<organism evidence="2 3">
    <name type="scientific">Collybiopsis luxurians FD-317 M1</name>
    <dbReference type="NCBI Taxonomy" id="944289"/>
    <lineage>
        <taxon>Eukaryota</taxon>
        <taxon>Fungi</taxon>
        <taxon>Dikarya</taxon>
        <taxon>Basidiomycota</taxon>
        <taxon>Agaricomycotina</taxon>
        <taxon>Agaricomycetes</taxon>
        <taxon>Agaricomycetidae</taxon>
        <taxon>Agaricales</taxon>
        <taxon>Marasmiineae</taxon>
        <taxon>Omphalotaceae</taxon>
        <taxon>Collybiopsis</taxon>
        <taxon>Collybiopsis luxurians</taxon>
    </lineage>
</organism>
<dbReference type="EMBL" id="KN834828">
    <property type="protein sequence ID" value="KIK53496.1"/>
    <property type="molecule type" value="Genomic_DNA"/>
</dbReference>
<feature type="compositionally biased region" description="Gly residues" evidence="1">
    <location>
        <begin position="224"/>
        <end position="241"/>
    </location>
</feature>
<dbReference type="AlphaFoldDB" id="A0A0D0BFU8"/>